<reference evidence="1 2" key="1">
    <citation type="journal article" date="2019" name="Commun. Biol.">
        <title>The bagworm genome reveals a unique fibroin gene that provides high tensile strength.</title>
        <authorList>
            <person name="Kono N."/>
            <person name="Nakamura H."/>
            <person name="Ohtoshi R."/>
            <person name="Tomita M."/>
            <person name="Numata K."/>
            <person name="Arakawa K."/>
        </authorList>
    </citation>
    <scope>NUCLEOTIDE SEQUENCE [LARGE SCALE GENOMIC DNA]</scope>
</reference>
<gene>
    <name evidence="1" type="ORF">EVAR_63049_1</name>
</gene>
<dbReference type="AlphaFoldDB" id="A0A4C1Z8F1"/>
<organism evidence="1 2">
    <name type="scientific">Eumeta variegata</name>
    <name type="common">Bagworm moth</name>
    <name type="synonym">Eumeta japonica</name>
    <dbReference type="NCBI Taxonomy" id="151549"/>
    <lineage>
        <taxon>Eukaryota</taxon>
        <taxon>Metazoa</taxon>
        <taxon>Ecdysozoa</taxon>
        <taxon>Arthropoda</taxon>
        <taxon>Hexapoda</taxon>
        <taxon>Insecta</taxon>
        <taxon>Pterygota</taxon>
        <taxon>Neoptera</taxon>
        <taxon>Endopterygota</taxon>
        <taxon>Lepidoptera</taxon>
        <taxon>Glossata</taxon>
        <taxon>Ditrysia</taxon>
        <taxon>Tineoidea</taxon>
        <taxon>Psychidae</taxon>
        <taxon>Oiketicinae</taxon>
        <taxon>Eumeta</taxon>
    </lineage>
</organism>
<proteinExistence type="predicted"/>
<comment type="caution">
    <text evidence="1">The sequence shown here is derived from an EMBL/GenBank/DDBJ whole genome shotgun (WGS) entry which is preliminary data.</text>
</comment>
<dbReference type="EMBL" id="BGZK01001619">
    <property type="protein sequence ID" value="GBP83384.1"/>
    <property type="molecule type" value="Genomic_DNA"/>
</dbReference>
<protein>
    <submittedName>
        <fullName evidence="1">Uncharacterized protein</fullName>
    </submittedName>
</protein>
<evidence type="ECO:0000313" key="2">
    <source>
        <dbReference type="Proteomes" id="UP000299102"/>
    </source>
</evidence>
<accession>A0A4C1Z8F1</accession>
<name>A0A4C1Z8F1_EUMVA</name>
<dbReference type="Proteomes" id="UP000299102">
    <property type="component" value="Unassembled WGS sequence"/>
</dbReference>
<keyword evidence="2" id="KW-1185">Reference proteome</keyword>
<sequence>MGTRRRIVGLAGQYAASAVLRVLEPMTEKLKLQDALRVNLGGSKVATRELPDVARGLGLSIVLVPHCGESNVLQVDQEAKAGILLCMSDMAVSLLAHLFRAPTPVAPGPPREDPVHPLRENDQDELQRAFHTLVLQLSPVHGTRS</sequence>
<evidence type="ECO:0000313" key="1">
    <source>
        <dbReference type="EMBL" id="GBP83384.1"/>
    </source>
</evidence>